<evidence type="ECO:0000313" key="3">
    <source>
        <dbReference type="Proteomes" id="UP000299102"/>
    </source>
</evidence>
<name>A0A4C1STL2_EUMVA</name>
<dbReference type="Proteomes" id="UP000299102">
    <property type="component" value="Unassembled WGS sequence"/>
</dbReference>
<evidence type="ECO:0000256" key="1">
    <source>
        <dbReference type="SAM" id="MobiDB-lite"/>
    </source>
</evidence>
<feature type="region of interest" description="Disordered" evidence="1">
    <location>
        <begin position="83"/>
        <end position="105"/>
    </location>
</feature>
<keyword evidence="3" id="KW-1185">Reference proteome</keyword>
<feature type="compositionally biased region" description="Polar residues" evidence="1">
    <location>
        <begin position="49"/>
        <end position="59"/>
    </location>
</feature>
<feature type="compositionally biased region" description="Basic and acidic residues" evidence="1">
    <location>
        <begin position="14"/>
        <end position="25"/>
    </location>
</feature>
<proteinExistence type="predicted"/>
<feature type="compositionally biased region" description="Basic and acidic residues" evidence="1">
    <location>
        <begin position="94"/>
        <end position="105"/>
    </location>
</feature>
<gene>
    <name evidence="2" type="ORF">EVAR_72660_1</name>
</gene>
<organism evidence="2 3">
    <name type="scientific">Eumeta variegata</name>
    <name type="common">Bagworm moth</name>
    <name type="synonym">Eumeta japonica</name>
    <dbReference type="NCBI Taxonomy" id="151549"/>
    <lineage>
        <taxon>Eukaryota</taxon>
        <taxon>Metazoa</taxon>
        <taxon>Ecdysozoa</taxon>
        <taxon>Arthropoda</taxon>
        <taxon>Hexapoda</taxon>
        <taxon>Insecta</taxon>
        <taxon>Pterygota</taxon>
        <taxon>Neoptera</taxon>
        <taxon>Endopterygota</taxon>
        <taxon>Lepidoptera</taxon>
        <taxon>Glossata</taxon>
        <taxon>Ditrysia</taxon>
        <taxon>Tineoidea</taxon>
        <taxon>Psychidae</taxon>
        <taxon>Oiketicinae</taxon>
        <taxon>Eumeta</taxon>
    </lineage>
</organism>
<comment type="caution">
    <text evidence="2">The sequence shown here is derived from an EMBL/GenBank/DDBJ whole genome shotgun (WGS) entry which is preliminary data.</text>
</comment>
<dbReference type="AlphaFoldDB" id="A0A4C1STL2"/>
<feature type="region of interest" description="Disordered" evidence="1">
    <location>
        <begin position="1"/>
        <end position="65"/>
    </location>
</feature>
<accession>A0A4C1STL2</accession>
<reference evidence="2 3" key="1">
    <citation type="journal article" date="2019" name="Commun. Biol.">
        <title>The bagworm genome reveals a unique fibroin gene that provides high tensile strength.</title>
        <authorList>
            <person name="Kono N."/>
            <person name="Nakamura H."/>
            <person name="Ohtoshi R."/>
            <person name="Tomita M."/>
            <person name="Numata K."/>
            <person name="Arakawa K."/>
        </authorList>
    </citation>
    <scope>NUCLEOTIDE SEQUENCE [LARGE SCALE GENOMIC DNA]</scope>
</reference>
<sequence length="153" mass="16798">MNQLRGQRFSSPEKAVEKHEKHVSEFAEFTADGHIPRPAALSAPARPPESSQKANTPLSRPSGDFTAAKNVAGYVSLAKSGRNRRTARACAHRNRSERGSETYDKPTKLSSSYYAVYRLRGAVKYRFGDTERIAAPAAPSVCTVTEIYQCPVP</sequence>
<protein>
    <submittedName>
        <fullName evidence="2">Uncharacterized protein</fullName>
    </submittedName>
</protein>
<feature type="compositionally biased region" description="Basic residues" evidence="1">
    <location>
        <begin position="83"/>
        <end position="93"/>
    </location>
</feature>
<evidence type="ECO:0000313" key="2">
    <source>
        <dbReference type="EMBL" id="GBP05472.1"/>
    </source>
</evidence>
<dbReference type="EMBL" id="BGZK01003906">
    <property type="protein sequence ID" value="GBP05472.1"/>
    <property type="molecule type" value="Genomic_DNA"/>
</dbReference>
<feature type="compositionally biased region" description="Polar residues" evidence="1">
    <location>
        <begin position="1"/>
        <end position="10"/>
    </location>
</feature>